<dbReference type="InParanoid" id="A0A158NM07"/>
<dbReference type="GO" id="GO:0005694">
    <property type="term" value="C:chromosome"/>
    <property type="evidence" value="ECO:0007669"/>
    <property type="project" value="UniProtKB-ARBA"/>
</dbReference>
<feature type="domain" description="Chromo" evidence="1">
    <location>
        <begin position="133"/>
        <end position="167"/>
    </location>
</feature>
<keyword evidence="3" id="KW-1185">Reference proteome</keyword>
<dbReference type="AlphaFoldDB" id="A0A158NM07"/>
<reference evidence="2" key="2">
    <citation type="submission" date="2016-04" db="UniProtKB">
        <authorList>
            <consortium name="EnsemblMetazoa"/>
        </authorList>
    </citation>
    <scope>IDENTIFICATION</scope>
</reference>
<dbReference type="Proteomes" id="UP000005205">
    <property type="component" value="Unassembled WGS sequence"/>
</dbReference>
<dbReference type="EMBL" id="ADTU01020108">
    <property type="status" value="NOT_ANNOTATED_CDS"/>
    <property type="molecule type" value="Genomic_DNA"/>
</dbReference>
<dbReference type="InterPro" id="IPR000953">
    <property type="entry name" value="Chromo/chromo_shadow_dom"/>
</dbReference>
<evidence type="ECO:0000313" key="3">
    <source>
        <dbReference type="Proteomes" id="UP000005205"/>
    </source>
</evidence>
<accession>A0A158NM07</accession>
<dbReference type="PANTHER" id="PTHR46585">
    <property type="entry name" value="INTEGRASE CORE DOMAIN CONTAINING PROTEIN"/>
    <property type="match status" value="1"/>
</dbReference>
<organism evidence="2 3">
    <name type="scientific">Atta cephalotes</name>
    <name type="common">Leafcutter ant</name>
    <dbReference type="NCBI Taxonomy" id="12957"/>
    <lineage>
        <taxon>Eukaryota</taxon>
        <taxon>Metazoa</taxon>
        <taxon>Ecdysozoa</taxon>
        <taxon>Arthropoda</taxon>
        <taxon>Hexapoda</taxon>
        <taxon>Insecta</taxon>
        <taxon>Pterygota</taxon>
        <taxon>Neoptera</taxon>
        <taxon>Endopterygota</taxon>
        <taxon>Hymenoptera</taxon>
        <taxon>Apocrita</taxon>
        <taxon>Aculeata</taxon>
        <taxon>Formicoidea</taxon>
        <taxon>Formicidae</taxon>
        <taxon>Myrmicinae</taxon>
        <taxon>Atta</taxon>
    </lineage>
</organism>
<gene>
    <name evidence="2" type="primary">105621715</name>
</gene>
<proteinExistence type="predicted"/>
<dbReference type="EnsemblMetazoa" id="XM_012203175.1">
    <property type="protein sequence ID" value="XP_012058565.1"/>
    <property type="gene ID" value="LOC105621715"/>
</dbReference>
<evidence type="ECO:0000259" key="1">
    <source>
        <dbReference type="PROSITE" id="PS50013"/>
    </source>
</evidence>
<evidence type="ECO:0000313" key="2">
    <source>
        <dbReference type="EnsemblMetazoa" id="XP_012058565.1"/>
    </source>
</evidence>
<dbReference type="KEGG" id="acep:105621715"/>
<dbReference type="PROSITE" id="PS50013">
    <property type="entry name" value="CHROMO_2"/>
    <property type="match status" value="1"/>
</dbReference>
<dbReference type="InterPro" id="IPR016197">
    <property type="entry name" value="Chromo-like_dom_sf"/>
</dbReference>
<protein>
    <recommendedName>
        <fullName evidence="1">Chromo domain-containing protein</fullName>
    </recommendedName>
</protein>
<dbReference type="STRING" id="12957.A0A158NM07"/>
<name>A0A158NM07_ATTCE</name>
<dbReference type="PANTHER" id="PTHR46585:SF1">
    <property type="entry name" value="CHROMO DOMAIN-CONTAINING PROTEIN"/>
    <property type="match status" value="1"/>
</dbReference>
<reference evidence="3" key="1">
    <citation type="journal article" date="2011" name="PLoS Genet.">
        <title>The genome sequence of the leaf-cutter ant Atta cephalotes reveals insights into its obligate symbiotic lifestyle.</title>
        <authorList>
            <person name="Suen G."/>
            <person name="Teiling C."/>
            <person name="Li L."/>
            <person name="Holt C."/>
            <person name="Abouheif E."/>
            <person name="Bornberg-Bauer E."/>
            <person name="Bouffard P."/>
            <person name="Caldera E.J."/>
            <person name="Cash E."/>
            <person name="Cavanaugh A."/>
            <person name="Denas O."/>
            <person name="Elhaik E."/>
            <person name="Fave M.J."/>
            <person name="Gadau J."/>
            <person name="Gibson J.D."/>
            <person name="Graur D."/>
            <person name="Grubbs K.J."/>
            <person name="Hagen D.E."/>
            <person name="Harkins T.T."/>
            <person name="Helmkampf M."/>
            <person name="Hu H."/>
            <person name="Johnson B.R."/>
            <person name="Kim J."/>
            <person name="Marsh S.E."/>
            <person name="Moeller J.A."/>
            <person name="Munoz-Torres M.C."/>
            <person name="Murphy M.C."/>
            <person name="Naughton M.C."/>
            <person name="Nigam S."/>
            <person name="Overson R."/>
            <person name="Rajakumar R."/>
            <person name="Reese J.T."/>
            <person name="Scott J.J."/>
            <person name="Smith C.R."/>
            <person name="Tao S."/>
            <person name="Tsutsui N.D."/>
            <person name="Viljakainen L."/>
            <person name="Wissler L."/>
            <person name="Yandell M.D."/>
            <person name="Zimmer F."/>
            <person name="Taylor J."/>
            <person name="Slater S.C."/>
            <person name="Clifton S.W."/>
            <person name="Warren W.C."/>
            <person name="Elsik C.G."/>
            <person name="Smith C.D."/>
            <person name="Weinstock G.M."/>
            <person name="Gerardo N.M."/>
            <person name="Currie C.R."/>
        </authorList>
    </citation>
    <scope>NUCLEOTIDE SEQUENCE [LARGE SCALE GENOMIC DNA]</scope>
</reference>
<dbReference type="SUPFAM" id="SSF54160">
    <property type="entry name" value="Chromo domain-like"/>
    <property type="match status" value="1"/>
</dbReference>
<dbReference type="OrthoDB" id="7680611at2759"/>
<sequence length="167" mass="19567">MWKMFTLNGNYKWIDELPHLVSDYNARKHRTIGMRPADVTPAIAEKLLDTVYSAIKIADPSKFKVGDLVRVSKYKTIFEKGYTSNWTTEVFTIVKIQRDTNPVTYLLEDYRGKSVAEAFYEHELHRATHPDVYLMEKVLRRKGDKVYVKWLGFDGSHNSWIHKNNVI</sequence>